<evidence type="ECO:0000313" key="1">
    <source>
        <dbReference type="EMBL" id="KAK7068371.1"/>
    </source>
</evidence>
<evidence type="ECO:0000313" key="2">
    <source>
        <dbReference type="Proteomes" id="UP001381693"/>
    </source>
</evidence>
<comment type="caution">
    <text evidence="1">The sequence shown here is derived from an EMBL/GenBank/DDBJ whole genome shotgun (WGS) entry which is preliminary data.</text>
</comment>
<keyword evidence="2" id="KW-1185">Reference proteome</keyword>
<dbReference type="GO" id="GO:0031146">
    <property type="term" value="P:SCF-dependent proteasomal ubiquitin-dependent protein catabolic process"/>
    <property type="evidence" value="ECO:0007669"/>
    <property type="project" value="TreeGrafter"/>
</dbReference>
<dbReference type="InterPro" id="IPR032675">
    <property type="entry name" value="LRR_dom_sf"/>
</dbReference>
<organism evidence="1 2">
    <name type="scientific">Halocaridina rubra</name>
    <name type="common">Hawaiian red shrimp</name>
    <dbReference type="NCBI Taxonomy" id="373956"/>
    <lineage>
        <taxon>Eukaryota</taxon>
        <taxon>Metazoa</taxon>
        <taxon>Ecdysozoa</taxon>
        <taxon>Arthropoda</taxon>
        <taxon>Crustacea</taxon>
        <taxon>Multicrustacea</taxon>
        <taxon>Malacostraca</taxon>
        <taxon>Eumalacostraca</taxon>
        <taxon>Eucarida</taxon>
        <taxon>Decapoda</taxon>
        <taxon>Pleocyemata</taxon>
        <taxon>Caridea</taxon>
        <taxon>Atyoidea</taxon>
        <taxon>Atyidae</taxon>
        <taxon>Halocaridina</taxon>
    </lineage>
</organism>
<protein>
    <submittedName>
        <fullName evidence="1">Uncharacterized protein</fullName>
    </submittedName>
</protein>
<accession>A0AAN8WLS4</accession>
<dbReference type="Proteomes" id="UP001381693">
    <property type="component" value="Unassembled WGS sequence"/>
</dbReference>
<sequence length="425" mass="48344">MLNRKYLYICTELHAEYLLISDYEETTPSLAELDGKYIKKLKMIMALGHDQTREFQPLNKFLTTLVNLTSLRCSQVCNNDMLKIISKTCPYLEEVYIEMCTDVDDEGLYHLSGYIPSQETYSNIRDGAKVPVKSGCKRLKTVNCEYTCAGARGAAMLLHLCPVLEELLIPPDVNMGDVFTLLHGTNTDRYEEVTTRYALRVLNNYMELDEDILALIVRTCPGLKDISLRCNGVERKDRNLLANLLGLKTEVLNVKNCSMSALLWYLEQRGSDIKSLAIQHLSMAPMSLTFTRSHLQDIIKICPKLENFTLKLNNSPIQPDRPYSSFGSNLVYFTSLTHLTLEGLSITHEDLSVLISKCNTLLELHILILNLEMLEDNVLYEFLSSGCLQSLQSLYLHRPLLTYEGLKRLIRDCPKLHTVGPLSSW</sequence>
<feature type="non-terminal residue" evidence="1">
    <location>
        <position position="425"/>
    </location>
</feature>
<dbReference type="Gene3D" id="3.80.10.10">
    <property type="entry name" value="Ribonuclease Inhibitor"/>
    <property type="match status" value="2"/>
</dbReference>
<name>A0AAN8WLS4_HALRR</name>
<dbReference type="EMBL" id="JAXCGZ010017276">
    <property type="protein sequence ID" value="KAK7068371.1"/>
    <property type="molecule type" value="Genomic_DNA"/>
</dbReference>
<dbReference type="PANTHER" id="PTHR13318">
    <property type="entry name" value="PARTNER OF PAIRED, ISOFORM B-RELATED"/>
    <property type="match status" value="1"/>
</dbReference>
<proteinExistence type="predicted"/>
<reference evidence="1 2" key="1">
    <citation type="submission" date="2023-11" db="EMBL/GenBank/DDBJ databases">
        <title>Halocaridina rubra genome assembly.</title>
        <authorList>
            <person name="Smith C."/>
        </authorList>
    </citation>
    <scope>NUCLEOTIDE SEQUENCE [LARGE SCALE GENOMIC DNA]</scope>
    <source>
        <strain evidence="1">EP-1</strain>
        <tissue evidence="1">Whole</tissue>
    </source>
</reference>
<dbReference type="GO" id="GO:0019005">
    <property type="term" value="C:SCF ubiquitin ligase complex"/>
    <property type="evidence" value="ECO:0007669"/>
    <property type="project" value="TreeGrafter"/>
</dbReference>
<dbReference type="PANTHER" id="PTHR13318:SF105">
    <property type="entry name" value="F-BOX_LRR-REPEAT PROTEIN 3"/>
    <property type="match status" value="1"/>
</dbReference>
<dbReference type="SUPFAM" id="SSF52047">
    <property type="entry name" value="RNI-like"/>
    <property type="match status" value="1"/>
</dbReference>
<dbReference type="AlphaFoldDB" id="A0AAN8WLS4"/>
<gene>
    <name evidence="1" type="ORF">SK128_002679</name>
</gene>